<dbReference type="PROSITE" id="PS50890">
    <property type="entry name" value="PUA"/>
    <property type="match status" value="1"/>
</dbReference>
<dbReference type="GO" id="GO:0003723">
    <property type="term" value="F:RNA binding"/>
    <property type="evidence" value="ECO:0007669"/>
    <property type="project" value="InterPro"/>
</dbReference>
<dbReference type="AlphaFoldDB" id="A0A8J7RSC1"/>
<proteinExistence type="inferred from homology"/>
<dbReference type="InterPro" id="IPR015947">
    <property type="entry name" value="PUA-like_sf"/>
</dbReference>
<dbReference type="Gene3D" id="3.40.50.150">
    <property type="entry name" value="Vaccinia Virus protein VP39"/>
    <property type="match status" value="1"/>
</dbReference>
<dbReference type="Pfam" id="PF17785">
    <property type="entry name" value="PUA_3"/>
    <property type="match status" value="1"/>
</dbReference>
<evidence type="ECO:0000313" key="9">
    <source>
        <dbReference type="EMBL" id="MBP3192042.1"/>
    </source>
</evidence>
<dbReference type="GO" id="GO:0005737">
    <property type="term" value="C:cytoplasm"/>
    <property type="evidence" value="ECO:0007669"/>
    <property type="project" value="UniProtKB-SubCell"/>
</dbReference>
<evidence type="ECO:0000256" key="6">
    <source>
        <dbReference type="ARBA" id="ARBA00038091"/>
    </source>
</evidence>
<accession>A0A8J7RSC1</accession>
<gene>
    <name evidence="9" type="ORF">NATSA_05145</name>
</gene>
<keyword evidence="5" id="KW-0949">S-adenosyl-L-methionine</keyword>
<evidence type="ECO:0000256" key="5">
    <source>
        <dbReference type="ARBA" id="ARBA00022691"/>
    </source>
</evidence>
<comment type="caution">
    <text evidence="9">The sequence shown here is derived from an EMBL/GenBank/DDBJ whole genome shotgun (WGS) entry which is preliminary data.</text>
</comment>
<dbReference type="SUPFAM" id="SSF53335">
    <property type="entry name" value="S-adenosyl-L-methionine-dependent methyltransferases"/>
    <property type="match status" value="1"/>
</dbReference>
<reference evidence="9" key="1">
    <citation type="submission" date="2021-02" db="EMBL/GenBank/DDBJ databases">
        <title>Natronogracilivirga saccharolytica gen. nov. sp. nov. a new anaerobic, haloalkiliphilic carbohydrate-fermenting bacterium from soda lake and proposing of Cyclonatronumiaceae fam. nov. in the phylum Balneolaeota.</title>
        <authorList>
            <person name="Zhilina T.N."/>
            <person name="Sorokin D.Y."/>
            <person name="Zavarzina D.G."/>
            <person name="Toshchakov S.V."/>
            <person name="Kublanov I.V."/>
        </authorList>
    </citation>
    <scope>NUCLEOTIDE SEQUENCE</scope>
    <source>
        <strain evidence="9">Z-1702</strain>
    </source>
</reference>
<evidence type="ECO:0000256" key="2">
    <source>
        <dbReference type="ARBA" id="ARBA00022490"/>
    </source>
</evidence>
<dbReference type="EMBL" id="JAFIDN010000003">
    <property type="protein sequence ID" value="MBP3192042.1"/>
    <property type="molecule type" value="Genomic_DNA"/>
</dbReference>
<comment type="similarity">
    <text evidence="6">Belongs to the methyltransferase superfamily. RlmI family.</text>
</comment>
<dbReference type="PANTHER" id="PTHR42873">
    <property type="entry name" value="RIBOSOMAL RNA LARGE SUBUNIT METHYLTRANSFERASE"/>
    <property type="match status" value="1"/>
</dbReference>
<keyword evidence="3 9" id="KW-0489">Methyltransferase</keyword>
<comment type="subcellular location">
    <subcellularLocation>
        <location evidence="1">Cytoplasm</location>
    </subcellularLocation>
</comment>
<dbReference type="Gene3D" id="2.30.130.10">
    <property type="entry name" value="PUA domain"/>
    <property type="match status" value="1"/>
</dbReference>
<evidence type="ECO:0000259" key="8">
    <source>
        <dbReference type="Pfam" id="PF17785"/>
    </source>
</evidence>
<sequence length="397" mass="43850">MSDYPRVLLAKGKNKRLKSGHLWIFSNEIVHPEERPEPGTVVQVCEANGEHAGTGFYHPHSLIAIRLLSGQLLSVDAGFWKQRLGNAISARDSLAQSTNAMRLVHSESDGLPGLVVDKYAGGLVLQILSAGMEKQRNIIVDALKELLDPDFIVLRNDHAMRDREGLEQHTEVIHGEVNDLSVSITENSVMYRVDPVEGQKTGFYLDQRDNRVLFRHYISEGDRVLDGFCHYGGFALNAAQAGAKEVVAVDGVQSVCDAAQEHVRMNGLDEVISVQKADLMKKLPEWSAKGARFDAINLDPPNFATSKKSVGPALRAYRKIHRHALEMLQPGGILATSSCSHHITADAFLDSVRRACRDTGKRVQLLHEGGAAPDHPVLPEMPETGYLKFLIFRVVDF</sequence>
<dbReference type="CDD" id="cd21153">
    <property type="entry name" value="PUA_RlmI"/>
    <property type="match status" value="1"/>
</dbReference>
<dbReference type="InterPro" id="IPR041532">
    <property type="entry name" value="RlmI-like_PUA"/>
</dbReference>
<dbReference type="CDD" id="cd11572">
    <property type="entry name" value="RlmI_M_like"/>
    <property type="match status" value="1"/>
</dbReference>
<dbReference type="RefSeq" id="WP_210510938.1">
    <property type="nucleotide sequence ID" value="NZ_JAFIDN010000003.1"/>
</dbReference>
<dbReference type="InterPro" id="IPR019614">
    <property type="entry name" value="SAM-dep_methyl-trfase"/>
</dbReference>
<evidence type="ECO:0000256" key="3">
    <source>
        <dbReference type="ARBA" id="ARBA00022603"/>
    </source>
</evidence>
<dbReference type="CDD" id="cd02440">
    <property type="entry name" value="AdoMet_MTases"/>
    <property type="match status" value="1"/>
</dbReference>
<evidence type="ECO:0000256" key="1">
    <source>
        <dbReference type="ARBA" id="ARBA00004496"/>
    </source>
</evidence>
<dbReference type="GO" id="GO:0032259">
    <property type="term" value="P:methylation"/>
    <property type="evidence" value="ECO:0007669"/>
    <property type="project" value="UniProtKB-KW"/>
</dbReference>
<organism evidence="9 10">
    <name type="scientific">Natronogracilivirga saccharolytica</name>
    <dbReference type="NCBI Taxonomy" id="2812953"/>
    <lineage>
        <taxon>Bacteria</taxon>
        <taxon>Pseudomonadati</taxon>
        <taxon>Balneolota</taxon>
        <taxon>Balneolia</taxon>
        <taxon>Balneolales</taxon>
        <taxon>Cyclonatronaceae</taxon>
        <taxon>Natronogracilivirga</taxon>
    </lineage>
</organism>
<evidence type="ECO:0000313" key="10">
    <source>
        <dbReference type="Proteomes" id="UP000673975"/>
    </source>
</evidence>
<evidence type="ECO:0000259" key="7">
    <source>
        <dbReference type="Pfam" id="PF10672"/>
    </source>
</evidence>
<dbReference type="SUPFAM" id="SSF88697">
    <property type="entry name" value="PUA domain-like"/>
    <property type="match status" value="1"/>
</dbReference>
<keyword evidence="4" id="KW-0808">Transferase</keyword>
<dbReference type="InterPro" id="IPR029063">
    <property type="entry name" value="SAM-dependent_MTases_sf"/>
</dbReference>
<name>A0A8J7RSC1_9BACT</name>
<evidence type="ECO:0000256" key="4">
    <source>
        <dbReference type="ARBA" id="ARBA00022679"/>
    </source>
</evidence>
<dbReference type="Gene3D" id="3.30.750.80">
    <property type="entry name" value="RNA methyltransferase domain (HRMD) like"/>
    <property type="match status" value="1"/>
</dbReference>
<keyword evidence="2" id="KW-0963">Cytoplasm</keyword>
<feature type="domain" description="RlmI-like PUA" evidence="8">
    <location>
        <begin position="7"/>
        <end position="69"/>
    </location>
</feature>
<dbReference type="GO" id="GO:0008168">
    <property type="term" value="F:methyltransferase activity"/>
    <property type="evidence" value="ECO:0007669"/>
    <property type="project" value="UniProtKB-KW"/>
</dbReference>
<feature type="domain" description="S-adenosylmethionine-dependent methyltransferase" evidence="7">
    <location>
        <begin position="168"/>
        <end position="357"/>
    </location>
</feature>
<dbReference type="Pfam" id="PF10672">
    <property type="entry name" value="Methyltrans_SAM"/>
    <property type="match status" value="1"/>
</dbReference>
<protein>
    <submittedName>
        <fullName evidence="9">Class I SAM-dependent rRNA methyltransferase</fullName>
    </submittedName>
</protein>
<keyword evidence="10" id="KW-1185">Reference proteome</keyword>
<dbReference type="Proteomes" id="UP000673975">
    <property type="component" value="Unassembled WGS sequence"/>
</dbReference>
<dbReference type="InterPro" id="IPR036974">
    <property type="entry name" value="PUA_sf"/>
</dbReference>
<dbReference type="PANTHER" id="PTHR42873:SF1">
    <property type="entry name" value="S-ADENOSYLMETHIONINE-DEPENDENT METHYLTRANSFERASE DOMAIN-CONTAINING PROTEIN"/>
    <property type="match status" value="1"/>
</dbReference>